<evidence type="ECO:0000313" key="1">
    <source>
        <dbReference type="EMBL" id="CAB4211681.1"/>
    </source>
</evidence>
<reference evidence="1" key="1">
    <citation type="submission" date="2020-05" db="EMBL/GenBank/DDBJ databases">
        <authorList>
            <person name="Chiriac C."/>
            <person name="Salcher M."/>
            <person name="Ghai R."/>
            <person name="Kavagutti S V."/>
        </authorList>
    </citation>
    <scope>NUCLEOTIDE SEQUENCE</scope>
</reference>
<proteinExistence type="predicted"/>
<dbReference type="EMBL" id="LR797377">
    <property type="protein sequence ID" value="CAB4211681.1"/>
    <property type="molecule type" value="Genomic_DNA"/>
</dbReference>
<gene>
    <name evidence="1" type="ORF">UFOVP1419_3</name>
</gene>
<protein>
    <submittedName>
        <fullName evidence="1">Uncharacterized protein</fullName>
    </submittedName>
</protein>
<name>A0A6J5SDQ1_9CAUD</name>
<sequence>MGQARRRGTFEERRSIAIKRREELDWISRNTYSQPRAELNAILDRASVPPNLFTSPARRGGKSMLLAAMLALSAEGIDRQPAAGKYR</sequence>
<accession>A0A6J5SDQ1</accession>
<organism evidence="1">
    <name type="scientific">uncultured Caudovirales phage</name>
    <dbReference type="NCBI Taxonomy" id="2100421"/>
    <lineage>
        <taxon>Viruses</taxon>
        <taxon>Duplodnaviria</taxon>
        <taxon>Heunggongvirae</taxon>
        <taxon>Uroviricota</taxon>
        <taxon>Caudoviricetes</taxon>
        <taxon>Peduoviridae</taxon>
        <taxon>Maltschvirus</taxon>
        <taxon>Maltschvirus maltsch</taxon>
    </lineage>
</organism>